<proteinExistence type="predicted"/>
<organism evidence="1 2">
    <name type="scientific">Methanobacterium subterraneum</name>
    <dbReference type="NCBI Taxonomy" id="59277"/>
    <lineage>
        <taxon>Archaea</taxon>
        <taxon>Methanobacteriati</taxon>
        <taxon>Methanobacteriota</taxon>
        <taxon>Methanomada group</taxon>
        <taxon>Methanobacteria</taxon>
        <taxon>Methanobacteriales</taxon>
        <taxon>Methanobacteriaceae</taxon>
        <taxon>Methanobacterium</taxon>
    </lineage>
</organism>
<evidence type="ECO:0000313" key="2">
    <source>
        <dbReference type="Proteomes" id="UP000586031"/>
    </source>
</evidence>
<dbReference type="AlphaFoldDB" id="A0A7J4TJ96"/>
<dbReference type="Proteomes" id="UP000586031">
    <property type="component" value="Unassembled WGS sequence"/>
</dbReference>
<name>A0A7J4TJ96_9EURY</name>
<reference evidence="2" key="1">
    <citation type="journal article" date="2020" name="bioRxiv">
        <title>A rank-normalized archaeal taxonomy based on genome phylogeny resolves widespread incomplete and uneven classifications.</title>
        <authorList>
            <person name="Rinke C."/>
            <person name="Chuvochina M."/>
            <person name="Mussig A.J."/>
            <person name="Chaumeil P.-A."/>
            <person name="Waite D.W."/>
            <person name="Whitman W.B."/>
            <person name="Parks D.H."/>
            <person name="Hugenholtz P."/>
        </authorList>
    </citation>
    <scope>NUCLEOTIDE SEQUENCE [LARGE SCALE GENOMIC DNA]</scope>
</reference>
<sequence>MPIEKWKLEKGAKCYNCGDATIHDVEVDEFAIKIRCRDCGFSRYYSFHILDLPRKDDDVE</sequence>
<dbReference type="EMBL" id="DUHE01000184">
    <property type="protein sequence ID" value="HII84505.1"/>
    <property type="molecule type" value="Genomic_DNA"/>
</dbReference>
<protein>
    <submittedName>
        <fullName evidence="1">Uncharacterized protein</fullName>
    </submittedName>
</protein>
<evidence type="ECO:0000313" key="1">
    <source>
        <dbReference type="EMBL" id="HII84505.1"/>
    </source>
</evidence>
<accession>A0A7J4TJ96</accession>
<comment type="caution">
    <text evidence="1">The sequence shown here is derived from an EMBL/GenBank/DDBJ whole genome shotgun (WGS) entry which is preliminary data.</text>
</comment>
<gene>
    <name evidence="1" type="ORF">HA271_06650</name>
</gene>